<dbReference type="EMBL" id="FRBW01000001">
    <property type="protein sequence ID" value="SHL55592.1"/>
    <property type="molecule type" value="Genomic_DNA"/>
</dbReference>
<dbReference type="AlphaFoldDB" id="A0A1M7BKQ1"/>
<dbReference type="Gene3D" id="2.60.120.260">
    <property type="entry name" value="Galactose-binding domain-like"/>
    <property type="match status" value="1"/>
</dbReference>
<name>A0A1M7BKQ1_9HYPH</name>
<keyword evidence="2" id="KW-1185">Reference proteome</keyword>
<dbReference type="RefSeq" id="WP_073009270.1">
    <property type="nucleotide sequence ID" value="NZ_FRBW01000001.1"/>
</dbReference>
<dbReference type="OrthoDB" id="5674083at2"/>
<proteinExistence type="predicted"/>
<dbReference type="Proteomes" id="UP000186002">
    <property type="component" value="Unassembled WGS sequence"/>
</dbReference>
<dbReference type="SUPFAM" id="SSF49785">
    <property type="entry name" value="Galactose-binding domain-like"/>
    <property type="match status" value="1"/>
</dbReference>
<evidence type="ECO:0000313" key="2">
    <source>
        <dbReference type="Proteomes" id="UP000186002"/>
    </source>
</evidence>
<evidence type="ECO:0008006" key="3">
    <source>
        <dbReference type="Google" id="ProtNLM"/>
    </source>
</evidence>
<organism evidence="1 2">
    <name type="scientific">Roseibium suaedae</name>
    <dbReference type="NCBI Taxonomy" id="735517"/>
    <lineage>
        <taxon>Bacteria</taxon>
        <taxon>Pseudomonadati</taxon>
        <taxon>Pseudomonadota</taxon>
        <taxon>Alphaproteobacteria</taxon>
        <taxon>Hyphomicrobiales</taxon>
        <taxon>Stappiaceae</taxon>
        <taxon>Roseibium</taxon>
    </lineage>
</organism>
<sequence length="262" mass="29509">MSLTICVCDAHGAIKNKSIDSDEVFLLFNSDYAEGDYLSIESTEPQRHIFLQLDDTLAPSLVFLKGHSFRLPVPFGLDRQPYSLHAFTGGMSKLSARYAYPEEISVRRNLALNSHDWAGNGELYPHAHANAVTRGEAQFAARNAIDGIKATYGHGKWPYTSWGIDKRPDAEITVEFGRKVLLDEVKLYLRADWKQDSWWRQVSLTLSDGTGHVFATERTGEVQPFAFTAREVEWAKLHSLVKADDPSDLPALTQIELWGREL</sequence>
<protein>
    <recommendedName>
        <fullName evidence="3">Carbohydrate-binding protein</fullName>
    </recommendedName>
</protein>
<accession>A0A1M7BKQ1</accession>
<reference evidence="1 2" key="1">
    <citation type="submission" date="2016-11" db="EMBL/GenBank/DDBJ databases">
        <authorList>
            <person name="Jaros S."/>
            <person name="Januszkiewicz K."/>
            <person name="Wedrychowicz H."/>
        </authorList>
    </citation>
    <scope>NUCLEOTIDE SEQUENCE [LARGE SCALE GENOMIC DNA]</scope>
    <source>
        <strain evidence="1 2">DSM 22153</strain>
    </source>
</reference>
<gene>
    <name evidence="1" type="ORF">SAMN05444272_0876</name>
</gene>
<dbReference type="InterPro" id="IPR008979">
    <property type="entry name" value="Galactose-bd-like_sf"/>
</dbReference>
<dbReference type="STRING" id="735517.SAMN05444272_0876"/>
<evidence type="ECO:0000313" key="1">
    <source>
        <dbReference type="EMBL" id="SHL55592.1"/>
    </source>
</evidence>